<feature type="non-terminal residue" evidence="1">
    <location>
        <position position="1"/>
    </location>
</feature>
<comment type="caution">
    <text evidence="1">The sequence shown here is derived from an EMBL/GenBank/DDBJ whole genome shotgun (WGS) entry which is preliminary data.</text>
</comment>
<keyword evidence="2" id="KW-1185">Reference proteome</keyword>
<name>A0AAV5U7Q7_9BILA</name>
<evidence type="ECO:0000313" key="1">
    <source>
        <dbReference type="EMBL" id="GMT02673.1"/>
    </source>
</evidence>
<proteinExistence type="predicted"/>
<dbReference type="Proteomes" id="UP001432027">
    <property type="component" value="Unassembled WGS sequence"/>
</dbReference>
<reference evidence="1" key="1">
    <citation type="submission" date="2023-10" db="EMBL/GenBank/DDBJ databases">
        <title>Genome assembly of Pristionchus species.</title>
        <authorList>
            <person name="Yoshida K."/>
            <person name="Sommer R.J."/>
        </authorList>
    </citation>
    <scope>NUCLEOTIDE SEQUENCE</scope>
    <source>
        <strain evidence="1">RS0144</strain>
    </source>
</reference>
<organism evidence="1 2">
    <name type="scientific">Pristionchus entomophagus</name>
    <dbReference type="NCBI Taxonomy" id="358040"/>
    <lineage>
        <taxon>Eukaryota</taxon>
        <taxon>Metazoa</taxon>
        <taxon>Ecdysozoa</taxon>
        <taxon>Nematoda</taxon>
        <taxon>Chromadorea</taxon>
        <taxon>Rhabditida</taxon>
        <taxon>Rhabditina</taxon>
        <taxon>Diplogasteromorpha</taxon>
        <taxon>Diplogasteroidea</taxon>
        <taxon>Neodiplogasteridae</taxon>
        <taxon>Pristionchus</taxon>
    </lineage>
</organism>
<protein>
    <submittedName>
        <fullName evidence="1">Uncharacterized protein</fullName>
    </submittedName>
</protein>
<sequence length="93" mass="11176">SSKYGLQSLHFAHSLITLTGERAREIKRRRPVYRLGRLKNDFPHFAHSFASLIDERVREIRRVNHTHDTDQNEEQRSMFLVPILRRLLRFTHV</sequence>
<dbReference type="AlphaFoldDB" id="A0AAV5U7Q7"/>
<evidence type="ECO:0000313" key="2">
    <source>
        <dbReference type="Proteomes" id="UP001432027"/>
    </source>
</evidence>
<dbReference type="EMBL" id="BTSX01000005">
    <property type="protein sequence ID" value="GMT02673.1"/>
    <property type="molecule type" value="Genomic_DNA"/>
</dbReference>
<accession>A0AAV5U7Q7</accession>
<gene>
    <name evidence="1" type="ORF">PENTCL1PPCAC_24847</name>
</gene>